<sequence length="298" mass="30556">MGFWQRRREGGGWDADASRRRMEAGELPLAAGGRLAARPGGWGAGPGKGAIGALARVGFLPAAPVTGTAVLAFEIAPPEPDPQWAEPTLGPQAELAAVSRAQERVRTLALERLGEEARQLGAAGVVGVRIEVRRSPEPAGRLVASAEGLAVRPASGGPVPGEPFLAAMPPAAFARLLEQGLMPLGLALGTASYYVFAQALVWDPAAQVPGESAALTDAVYEARNLALNRLHSHARGLGADGVLGLGVDIAVEPFEDFEHTDHVIHVVAAGTAVGRFGQPAAPAAVRLVFRVGAGGVGV</sequence>
<dbReference type="Gene3D" id="3.30.110.70">
    <property type="entry name" value="Hypothetical protein apc22750. Chain B"/>
    <property type="match status" value="2"/>
</dbReference>
<dbReference type="KEGG" id="hfv:R50_2368"/>
<evidence type="ECO:0008006" key="4">
    <source>
        <dbReference type="Google" id="ProtNLM"/>
    </source>
</evidence>
<evidence type="ECO:0000256" key="1">
    <source>
        <dbReference type="ARBA" id="ARBA00010751"/>
    </source>
</evidence>
<evidence type="ECO:0000313" key="3">
    <source>
        <dbReference type="Proteomes" id="UP000503399"/>
    </source>
</evidence>
<organism evidence="2 3">
    <name type="scientific">Candidatus Hydrogenisulfobacillus filiaventi</name>
    <dbReference type="NCBI Taxonomy" id="2707344"/>
    <lineage>
        <taxon>Bacteria</taxon>
        <taxon>Bacillati</taxon>
        <taxon>Bacillota</taxon>
        <taxon>Clostridia</taxon>
        <taxon>Eubacteriales</taxon>
        <taxon>Clostridiales Family XVII. Incertae Sedis</taxon>
        <taxon>Candidatus Hydrogenisulfobacillus</taxon>
    </lineage>
</organism>
<comment type="similarity">
    <text evidence="1">Belongs to the UPF0145 family.</text>
</comment>
<dbReference type="Proteomes" id="UP000503399">
    <property type="component" value="Chromosome"/>
</dbReference>
<name>A0A6F8ZJF5_9FIRM</name>
<dbReference type="InterPro" id="IPR002765">
    <property type="entry name" value="UPF0145_YbjQ-like"/>
</dbReference>
<accession>A0A6F8ZJF5</accession>
<gene>
    <name evidence="2" type="ORF">R50_2368</name>
</gene>
<dbReference type="EMBL" id="LR778114">
    <property type="protein sequence ID" value="CAB1129865.1"/>
    <property type="molecule type" value="Genomic_DNA"/>
</dbReference>
<dbReference type="PANTHER" id="PTHR34068">
    <property type="entry name" value="UPF0145 PROTEIN YBJQ"/>
    <property type="match status" value="1"/>
</dbReference>
<dbReference type="SUPFAM" id="SSF117782">
    <property type="entry name" value="YbjQ-like"/>
    <property type="match status" value="2"/>
</dbReference>
<dbReference type="AlphaFoldDB" id="A0A6F8ZJF5"/>
<dbReference type="InterPro" id="IPR035439">
    <property type="entry name" value="UPF0145_dom_sf"/>
</dbReference>
<reference evidence="2 3" key="1">
    <citation type="submission" date="2020-02" db="EMBL/GenBank/DDBJ databases">
        <authorList>
            <person name="Hogendoorn C."/>
        </authorList>
    </citation>
    <scope>NUCLEOTIDE SEQUENCE [LARGE SCALE GENOMIC DNA]</scope>
    <source>
        <strain evidence="2">R501</strain>
    </source>
</reference>
<dbReference type="Pfam" id="PF01906">
    <property type="entry name" value="YbjQ_1"/>
    <property type="match status" value="2"/>
</dbReference>
<protein>
    <recommendedName>
        <fullName evidence="4">Heavy metal-binding domain-containing protein</fullName>
    </recommendedName>
</protein>
<evidence type="ECO:0000313" key="2">
    <source>
        <dbReference type="EMBL" id="CAB1129865.1"/>
    </source>
</evidence>
<keyword evidence="3" id="KW-1185">Reference proteome</keyword>
<proteinExistence type="inferred from homology"/>